<gene>
    <name evidence="4" type="ORF">C1SCF055_LOCUS28306</name>
</gene>
<dbReference type="GO" id="GO:0008168">
    <property type="term" value="F:methyltransferase activity"/>
    <property type="evidence" value="ECO:0007669"/>
    <property type="project" value="UniProtKB-KW"/>
</dbReference>
<dbReference type="Gene3D" id="3.90.120.10">
    <property type="entry name" value="DNA Methylase, subunit A, domain 2"/>
    <property type="match status" value="1"/>
</dbReference>
<feature type="region of interest" description="Disordered" evidence="3">
    <location>
        <begin position="1"/>
        <end position="31"/>
    </location>
</feature>
<dbReference type="EMBL" id="CAMXCT020003090">
    <property type="protein sequence ID" value="CAL1155722.1"/>
    <property type="molecule type" value="Genomic_DNA"/>
</dbReference>
<dbReference type="OrthoDB" id="437202at2759"/>
<evidence type="ECO:0000256" key="2">
    <source>
        <dbReference type="ARBA" id="ARBA00022679"/>
    </source>
</evidence>
<keyword evidence="2" id="KW-0808">Transferase</keyword>
<reference evidence="4" key="1">
    <citation type="submission" date="2022-10" db="EMBL/GenBank/DDBJ databases">
        <authorList>
            <person name="Chen Y."/>
            <person name="Dougan E. K."/>
            <person name="Chan C."/>
            <person name="Rhodes N."/>
            <person name="Thang M."/>
        </authorList>
    </citation>
    <scope>NUCLEOTIDE SEQUENCE</scope>
</reference>
<dbReference type="SUPFAM" id="SSF53335">
    <property type="entry name" value="S-adenosyl-L-methionine-dependent methyltransferases"/>
    <property type="match status" value="1"/>
</dbReference>
<dbReference type="InterPro" id="IPR029063">
    <property type="entry name" value="SAM-dependent_MTases_sf"/>
</dbReference>
<dbReference type="EMBL" id="CAMXCT030003090">
    <property type="protein sequence ID" value="CAL4789659.1"/>
    <property type="molecule type" value="Genomic_DNA"/>
</dbReference>
<organism evidence="4">
    <name type="scientific">Cladocopium goreaui</name>
    <dbReference type="NCBI Taxonomy" id="2562237"/>
    <lineage>
        <taxon>Eukaryota</taxon>
        <taxon>Sar</taxon>
        <taxon>Alveolata</taxon>
        <taxon>Dinophyceae</taxon>
        <taxon>Suessiales</taxon>
        <taxon>Symbiodiniaceae</taxon>
        <taxon>Cladocopium</taxon>
    </lineage>
</organism>
<evidence type="ECO:0000313" key="6">
    <source>
        <dbReference type="EMBL" id="CAL4789659.1"/>
    </source>
</evidence>
<keyword evidence="1" id="KW-0489">Methyltransferase</keyword>
<reference evidence="5" key="2">
    <citation type="submission" date="2024-04" db="EMBL/GenBank/DDBJ databases">
        <authorList>
            <person name="Chen Y."/>
            <person name="Shah S."/>
            <person name="Dougan E. K."/>
            <person name="Thang M."/>
            <person name="Chan C."/>
        </authorList>
    </citation>
    <scope>NUCLEOTIDE SEQUENCE [LARGE SCALE GENOMIC DNA]</scope>
</reference>
<dbReference type="Pfam" id="PF00145">
    <property type="entry name" value="DNA_methylase"/>
    <property type="match status" value="1"/>
</dbReference>
<sequence length="487" mass="53922">MNAKRSAPTAAADATAASAADADASDGGCSSKRLRRAPEKAHWLTRLGALGRIDWEKSVVLPDRELIIATDCGGGIGPPSALVELGVKCRHIFACESDPSSQQLLSSQAEPPERLFGSMIGRDRGCFCLVSGRWMPMPHEQPDIYISNAGVHGPNPDRFLAAVKYIMEHQPRLVILEDLVVAGREDQNGNLPADSILALLSQAGDYEVDTFHVTASHFGLPQRRQRLYYVMISSQHLQRGDKEPLEKISEALAQLRTVEPSVDAEDLLESLNFESQPSPKGSDKNVASLLGMSADASYLHRRLRHELRLPLDDMTYFQLAGAHLGRWLRTYREADVCQIHWLRAKSNKKEIRFVSVSQDAHRAAMSFTGEVPNLTPTTRLWSYRLQRVLGGREMLMLQGFKPDRWNLQNLSEASLTRVAGAAMTVHMIAAVLASALSCCHFPDAEHGPAPKRRPGRSRSISLAELRSRYLAIRQRLSGLRRFSPLGV</sequence>
<protein>
    <submittedName>
        <fullName evidence="6">DNA (Cytosine-5-)-methyltransferase</fullName>
    </submittedName>
</protein>
<accession>A0A9P1D118</accession>
<keyword evidence="7" id="KW-1185">Reference proteome</keyword>
<evidence type="ECO:0000313" key="7">
    <source>
        <dbReference type="Proteomes" id="UP001152797"/>
    </source>
</evidence>
<name>A0A9P1D118_9DINO</name>
<evidence type="ECO:0000313" key="5">
    <source>
        <dbReference type="EMBL" id="CAL1155722.1"/>
    </source>
</evidence>
<proteinExistence type="predicted"/>
<dbReference type="InterPro" id="IPR001525">
    <property type="entry name" value="C5_MeTfrase"/>
</dbReference>
<dbReference type="EMBL" id="CAMXCT010003090">
    <property type="protein sequence ID" value="CAI4002347.1"/>
    <property type="molecule type" value="Genomic_DNA"/>
</dbReference>
<dbReference type="Proteomes" id="UP001152797">
    <property type="component" value="Unassembled WGS sequence"/>
</dbReference>
<feature type="compositionally biased region" description="Low complexity" evidence="3">
    <location>
        <begin position="1"/>
        <end position="26"/>
    </location>
</feature>
<dbReference type="GO" id="GO:0032259">
    <property type="term" value="P:methylation"/>
    <property type="evidence" value="ECO:0007669"/>
    <property type="project" value="UniProtKB-KW"/>
</dbReference>
<dbReference type="AlphaFoldDB" id="A0A9P1D118"/>
<dbReference type="Gene3D" id="3.40.50.150">
    <property type="entry name" value="Vaccinia Virus protein VP39"/>
    <property type="match status" value="1"/>
</dbReference>
<comment type="caution">
    <text evidence="4">The sequence shown here is derived from an EMBL/GenBank/DDBJ whole genome shotgun (WGS) entry which is preliminary data.</text>
</comment>
<evidence type="ECO:0000256" key="3">
    <source>
        <dbReference type="SAM" id="MobiDB-lite"/>
    </source>
</evidence>
<evidence type="ECO:0000313" key="4">
    <source>
        <dbReference type="EMBL" id="CAI4002347.1"/>
    </source>
</evidence>
<evidence type="ECO:0000256" key="1">
    <source>
        <dbReference type="ARBA" id="ARBA00022603"/>
    </source>
</evidence>